<dbReference type="SUPFAM" id="SSF47979">
    <property type="entry name" value="Iron-dependent repressor protein, dimerization domain"/>
    <property type="match status" value="1"/>
</dbReference>
<keyword evidence="2" id="KW-0805">Transcription regulation</keyword>
<name>A0A926D3F4_9FIRM</name>
<evidence type="ECO:0000256" key="2">
    <source>
        <dbReference type="ARBA" id="ARBA00023015"/>
    </source>
</evidence>
<dbReference type="InterPro" id="IPR036421">
    <property type="entry name" value="Fe_dep_repressor_sf"/>
</dbReference>
<evidence type="ECO:0000256" key="1">
    <source>
        <dbReference type="ARBA" id="ARBA00007871"/>
    </source>
</evidence>
<dbReference type="Gene3D" id="1.10.60.10">
    <property type="entry name" value="Iron dependent repressor, metal binding and dimerisation domain"/>
    <property type="match status" value="1"/>
</dbReference>
<dbReference type="Gene3D" id="1.10.10.10">
    <property type="entry name" value="Winged helix-like DNA-binding domain superfamily/Winged helix DNA-binding domain"/>
    <property type="match status" value="1"/>
</dbReference>
<dbReference type="SMART" id="SM00529">
    <property type="entry name" value="HTH_DTXR"/>
    <property type="match status" value="1"/>
</dbReference>
<evidence type="ECO:0000256" key="4">
    <source>
        <dbReference type="ARBA" id="ARBA00023163"/>
    </source>
</evidence>
<evidence type="ECO:0000313" key="6">
    <source>
        <dbReference type="EMBL" id="MBC8531038.1"/>
    </source>
</evidence>
<reference evidence="6" key="1">
    <citation type="submission" date="2020-08" db="EMBL/GenBank/DDBJ databases">
        <title>Genome public.</title>
        <authorList>
            <person name="Liu C."/>
            <person name="Sun Q."/>
        </authorList>
    </citation>
    <scope>NUCLEOTIDE SEQUENCE</scope>
    <source>
        <strain evidence="6">NSJ-53</strain>
    </source>
</reference>
<dbReference type="EMBL" id="JACRSR010000001">
    <property type="protein sequence ID" value="MBC8531038.1"/>
    <property type="molecule type" value="Genomic_DNA"/>
</dbReference>
<sequence>MKVMESGEDYLEMILMLQGRQGTVRSIDIASEMRVSRASVSVAMKNLRKGGYIDMGENHEIFLTPEGRKLAETMYERHLLFSNVLSGLGVERETALHDACRMEHIISAESFEALKKYFEKNGIESRANLRRDVVAGEVPD</sequence>
<keyword evidence="7" id="KW-1185">Reference proteome</keyword>
<dbReference type="Proteomes" id="UP000623172">
    <property type="component" value="Unassembled WGS sequence"/>
</dbReference>
<dbReference type="PROSITE" id="PS50944">
    <property type="entry name" value="HTH_DTXR"/>
    <property type="match status" value="1"/>
</dbReference>
<comment type="caution">
    <text evidence="6">The sequence shown here is derived from an EMBL/GenBank/DDBJ whole genome shotgun (WGS) entry which is preliminary data.</text>
</comment>
<dbReference type="Pfam" id="PF01325">
    <property type="entry name" value="Fe_dep_repress"/>
    <property type="match status" value="1"/>
</dbReference>
<dbReference type="InterPro" id="IPR050536">
    <property type="entry name" value="DtxR_MntR_Metal-Reg"/>
</dbReference>
<keyword evidence="4" id="KW-0804">Transcription</keyword>
<dbReference type="Pfam" id="PF02742">
    <property type="entry name" value="Fe_dep_repr_C"/>
    <property type="match status" value="1"/>
</dbReference>
<organism evidence="6 7">
    <name type="scientific">Gehongia tenuis</name>
    <dbReference type="NCBI Taxonomy" id="2763655"/>
    <lineage>
        <taxon>Bacteria</taxon>
        <taxon>Bacillati</taxon>
        <taxon>Bacillota</taxon>
        <taxon>Clostridia</taxon>
        <taxon>Christensenellales</taxon>
        <taxon>Christensenellaceae</taxon>
        <taxon>Gehongia</taxon>
    </lineage>
</organism>
<dbReference type="GO" id="GO:0046983">
    <property type="term" value="F:protein dimerization activity"/>
    <property type="evidence" value="ECO:0007669"/>
    <property type="project" value="InterPro"/>
</dbReference>
<dbReference type="SUPFAM" id="SSF46785">
    <property type="entry name" value="Winged helix' DNA-binding domain"/>
    <property type="match status" value="1"/>
</dbReference>
<evidence type="ECO:0000313" key="7">
    <source>
        <dbReference type="Proteomes" id="UP000623172"/>
    </source>
</evidence>
<evidence type="ECO:0000256" key="3">
    <source>
        <dbReference type="ARBA" id="ARBA00023125"/>
    </source>
</evidence>
<accession>A0A926D3F4</accession>
<keyword evidence="3" id="KW-0238">DNA-binding</keyword>
<evidence type="ECO:0000259" key="5">
    <source>
        <dbReference type="PROSITE" id="PS50944"/>
    </source>
</evidence>
<protein>
    <submittedName>
        <fullName evidence="6">Metal-dependent transcriptional regulator</fullName>
    </submittedName>
</protein>
<dbReference type="InterPro" id="IPR022689">
    <property type="entry name" value="Iron_dep_repressor"/>
</dbReference>
<feature type="domain" description="HTH dtxR-type" evidence="5">
    <location>
        <begin position="1"/>
        <end position="64"/>
    </location>
</feature>
<dbReference type="GO" id="GO:0046914">
    <property type="term" value="F:transition metal ion binding"/>
    <property type="evidence" value="ECO:0007669"/>
    <property type="project" value="InterPro"/>
</dbReference>
<proteinExistence type="inferred from homology"/>
<dbReference type="InterPro" id="IPR001367">
    <property type="entry name" value="Fe_dep_repressor"/>
</dbReference>
<dbReference type="PANTHER" id="PTHR33238:SF7">
    <property type="entry name" value="IRON-DEPENDENT TRANSCRIPTIONAL REGULATOR"/>
    <property type="match status" value="1"/>
</dbReference>
<dbReference type="InterPro" id="IPR036390">
    <property type="entry name" value="WH_DNA-bd_sf"/>
</dbReference>
<dbReference type="PANTHER" id="PTHR33238">
    <property type="entry name" value="IRON (METAL) DEPENDENT REPRESSOR, DTXR FAMILY"/>
    <property type="match status" value="1"/>
</dbReference>
<comment type="similarity">
    <text evidence="1">Belongs to the DtxR/MntR family.</text>
</comment>
<dbReference type="InterPro" id="IPR036388">
    <property type="entry name" value="WH-like_DNA-bd_sf"/>
</dbReference>
<dbReference type="GO" id="GO:0003700">
    <property type="term" value="F:DNA-binding transcription factor activity"/>
    <property type="evidence" value="ECO:0007669"/>
    <property type="project" value="InterPro"/>
</dbReference>
<dbReference type="AlphaFoldDB" id="A0A926D3F4"/>
<dbReference type="RefSeq" id="WP_249315103.1">
    <property type="nucleotide sequence ID" value="NZ_JACRSR010000001.1"/>
</dbReference>
<gene>
    <name evidence="6" type="ORF">H8696_04160</name>
</gene>
<dbReference type="InterPro" id="IPR022687">
    <property type="entry name" value="HTH_DTXR"/>
</dbReference>
<dbReference type="GO" id="GO:0003677">
    <property type="term" value="F:DNA binding"/>
    <property type="evidence" value="ECO:0007669"/>
    <property type="project" value="UniProtKB-KW"/>
</dbReference>